<organism evidence="2 3">
    <name type="scientific">Ranitomeya imitator</name>
    <name type="common">mimic poison frog</name>
    <dbReference type="NCBI Taxonomy" id="111125"/>
    <lineage>
        <taxon>Eukaryota</taxon>
        <taxon>Metazoa</taxon>
        <taxon>Chordata</taxon>
        <taxon>Craniata</taxon>
        <taxon>Vertebrata</taxon>
        <taxon>Euteleostomi</taxon>
        <taxon>Amphibia</taxon>
        <taxon>Batrachia</taxon>
        <taxon>Anura</taxon>
        <taxon>Neobatrachia</taxon>
        <taxon>Hyloidea</taxon>
        <taxon>Dendrobatidae</taxon>
        <taxon>Dendrobatinae</taxon>
        <taxon>Ranitomeya</taxon>
    </lineage>
</organism>
<protein>
    <submittedName>
        <fullName evidence="2">Uncharacterized protein</fullName>
    </submittedName>
</protein>
<name>A0ABN9KN00_9NEOB</name>
<evidence type="ECO:0000313" key="2">
    <source>
        <dbReference type="EMBL" id="CAJ0916607.1"/>
    </source>
</evidence>
<evidence type="ECO:0000313" key="3">
    <source>
        <dbReference type="Proteomes" id="UP001176940"/>
    </source>
</evidence>
<feature type="region of interest" description="Disordered" evidence="1">
    <location>
        <begin position="82"/>
        <end position="121"/>
    </location>
</feature>
<evidence type="ECO:0000256" key="1">
    <source>
        <dbReference type="SAM" id="MobiDB-lite"/>
    </source>
</evidence>
<reference evidence="2" key="1">
    <citation type="submission" date="2023-07" db="EMBL/GenBank/DDBJ databases">
        <authorList>
            <person name="Stuckert A."/>
        </authorList>
    </citation>
    <scope>NUCLEOTIDE SEQUENCE</scope>
</reference>
<keyword evidence="3" id="KW-1185">Reference proteome</keyword>
<accession>A0ABN9KN00</accession>
<dbReference type="EMBL" id="CAUEEQ010000362">
    <property type="protein sequence ID" value="CAJ0916607.1"/>
    <property type="molecule type" value="Genomic_DNA"/>
</dbReference>
<comment type="caution">
    <text evidence="2">The sequence shown here is derived from an EMBL/GenBank/DDBJ whole genome shotgun (WGS) entry which is preliminary data.</text>
</comment>
<proteinExistence type="predicted"/>
<gene>
    <name evidence="2" type="ORF">RIMI_LOCUS323157</name>
</gene>
<dbReference type="Proteomes" id="UP001176940">
    <property type="component" value="Unassembled WGS sequence"/>
</dbReference>
<feature type="compositionally biased region" description="Basic and acidic residues" evidence="1">
    <location>
        <begin position="110"/>
        <end position="121"/>
    </location>
</feature>
<sequence length="121" mass="12351">MAELLLTELPLTDRAAYNGPAAYRAAGGGAARQPLLWTLTPLQLSDLGEELRVALWVHGPGAAVCGDHAGLLCYMDGGGPDIPTQLEGTRGSGHPGVTPSASAGGPRPRGASDRSLRGRAL</sequence>